<evidence type="ECO:0000313" key="5">
    <source>
        <dbReference type="EMBL" id="RWX73410.1"/>
    </source>
</evidence>
<evidence type="ECO:0000256" key="1">
    <source>
        <dbReference type="ARBA" id="ARBA00001864"/>
    </source>
</evidence>
<organism evidence="5 6">
    <name type="scientific">Methanosuratincola subterraneus</name>
    <dbReference type="NCBI Taxonomy" id="2593994"/>
    <lineage>
        <taxon>Archaea</taxon>
        <taxon>Thermoproteota</taxon>
        <taxon>Methanosuratincolia</taxon>
        <taxon>Candidatus Methanomethylicales</taxon>
        <taxon>Candidatus Methanomethylicaceae</taxon>
        <taxon>Candidatus Methanosuratincola (ex Vanwonterghem et al. 2016)</taxon>
    </lineage>
</organism>
<dbReference type="PANTHER" id="PTHR43699">
    <property type="entry name" value="3-DEHYDROQUINATE DEHYDRATASE"/>
    <property type="match status" value="1"/>
</dbReference>
<dbReference type="InterPro" id="IPR013785">
    <property type="entry name" value="Aldolase_TIM"/>
</dbReference>
<keyword evidence="3" id="KW-0456">Lyase</keyword>
<comment type="catalytic activity">
    <reaction evidence="1">
        <text>3-dehydroquinate = 3-dehydroshikimate + H2O</text>
        <dbReference type="Rhea" id="RHEA:21096"/>
        <dbReference type="ChEBI" id="CHEBI:15377"/>
        <dbReference type="ChEBI" id="CHEBI:16630"/>
        <dbReference type="ChEBI" id="CHEBI:32364"/>
        <dbReference type="EC" id="4.2.1.10"/>
    </reaction>
</comment>
<evidence type="ECO:0000256" key="4">
    <source>
        <dbReference type="ARBA" id="ARBA00023270"/>
    </source>
</evidence>
<protein>
    <recommendedName>
        <fullName evidence="2">3-dehydroquinate dehydratase</fullName>
        <ecNumber evidence="2">4.2.1.10</ecNumber>
    </recommendedName>
</protein>
<dbReference type="EC" id="4.2.1.10" evidence="2"/>
<evidence type="ECO:0000256" key="2">
    <source>
        <dbReference type="ARBA" id="ARBA00012060"/>
    </source>
</evidence>
<dbReference type="GO" id="GO:0003855">
    <property type="term" value="F:3-dehydroquinate dehydratase activity"/>
    <property type="evidence" value="ECO:0007669"/>
    <property type="project" value="UniProtKB-EC"/>
</dbReference>
<dbReference type="Pfam" id="PF01487">
    <property type="entry name" value="DHquinase_I"/>
    <property type="match status" value="1"/>
</dbReference>
<dbReference type="GO" id="GO:0046279">
    <property type="term" value="P:3,4-dihydroxybenzoate biosynthetic process"/>
    <property type="evidence" value="ECO:0007669"/>
    <property type="project" value="TreeGrafter"/>
</dbReference>
<dbReference type="Gene3D" id="3.20.20.70">
    <property type="entry name" value="Aldolase class I"/>
    <property type="match status" value="1"/>
</dbReference>
<dbReference type="AlphaFoldDB" id="A0A3S3RZZ6"/>
<keyword evidence="4" id="KW-0704">Schiff base</keyword>
<dbReference type="CDD" id="cd00502">
    <property type="entry name" value="DHQase_I"/>
    <property type="match status" value="1"/>
</dbReference>
<name>A0A3S3RZZ6_METS7</name>
<reference evidence="5 6" key="1">
    <citation type="submission" date="2018-12" db="EMBL/GenBank/DDBJ databases">
        <title>The complete genome of the methanogenic archaea of the candidate phylum Verstraetearchaeota, obtained from the metagenome of underground thermal water.</title>
        <authorList>
            <person name="Kadnikov V.V."/>
            <person name="Mardanov A.V."/>
            <person name="Beletsky A.V."/>
            <person name="Karnachuk O.V."/>
            <person name="Ravin N.V."/>
        </authorList>
    </citation>
    <scope>NUCLEOTIDE SEQUENCE [LARGE SCALE GENOMIC DNA]</scope>
    <source>
        <strain evidence="5">Ch88</strain>
    </source>
</reference>
<evidence type="ECO:0000313" key="6">
    <source>
        <dbReference type="Proteomes" id="UP000288215"/>
    </source>
</evidence>
<sequence>MEIRGRAYRICASVTGKDEQAIARAALAAEELGVDLVELRLDSVEGLDREKVRSVFRMTAGLGVPRIATVMPSSIFGRFSGRPKERAELLLEAASHADYVDLGAEILGEVDWLLERVSRRSKVILSWHANRMLTVQEMKEFARSRQGCSVYKIAMPARSVADNLVALEGCLALEGVKRVVFCYGRDGVPSRVLSPLFGAEWAYAALRKGEETAPGQVDVETLKRIREAFA</sequence>
<proteinExistence type="predicted"/>
<accession>A0A3S3RZZ6</accession>
<evidence type="ECO:0000256" key="3">
    <source>
        <dbReference type="ARBA" id="ARBA00023239"/>
    </source>
</evidence>
<gene>
    <name evidence="5" type="ORF">Metus_1384</name>
</gene>
<dbReference type="EMBL" id="RXGA01000003">
    <property type="protein sequence ID" value="RWX73410.1"/>
    <property type="molecule type" value="Genomic_DNA"/>
</dbReference>
<dbReference type="SUPFAM" id="SSF51569">
    <property type="entry name" value="Aldolase"/>
    <property type="match status" value="1"/>
</dbReference>
<comment type="caution">
    <text evidence="5">The sequence shown here is derived from an EMBL/GenBank/DDBJ whole genome shotgun (WGS) entry which is preliminary data.</text>
</comment>
<dbReference type="Proteomes" id="UP000288215">
    <property type="component" value="Unassembled WGS sequence"/>
</dbReference>
<dbReference type="InterPro" id="IPR001381">
    <property type="entry name" value="DHquinase_I"/>
</dbReference>
<dbReference type="InterPro" id="IPR050146">
    <property type="entry name" value="Type-I_3-dehydroquinase"/>
</dbReference>
<dbReference type="PANTHER" id="PTHR43699:SF1">
    <property type="entry name" value="3-DEHYDROQUINATE DEHYDRATASE"/>
    <property type="match status" value="1"/>
</dbReference>